<dbReference type="Proteomes" id="UP000070133">
    <property type="component" value="Unassembled WGS sequence"/>
</dbReference>
<keyword evidence="5" id="KW-1185">Reference proteome</keyword>
<feature type="compositionally biased region" description="Basic and acidic residues" evidence="2">
    <location>
        <begin position="515"/>
        <end position="528"/>
    </location>
</feature>
<dbReference type="OrthoDB" id="5873279at2759"/>
<evidence type="ECO:0000256" key="2">
    <source>
        <dbReference type="SAM" id="MobiDB-lite"/>
    </source>
</evidence>
<feature type="domain" description="AMP-activated protein kinase glycogen-binding" evidence="3">
    <location>
        <begin position="5"/>
        <end position="80"/>
    </location>
</feature>
<dbReference type="InterPro" id="IPR014756">
    <property type="entry name" value="Ig_E-set"/>
</dbReference>
<dbReference type="GO" id="GO:0007165">
    <property type="term" value="P:signal transduction"/>
    <property type="evidence" value="ECO:0007669"/>
    <property type="project" value="TreeGrafter"/>
</dbReference>
<dbReference type="GO" id="GO:0019901">
    <property type="term" value="F:protein kinase binding"/>
    <property type="evidence" value="ECO:0007669"/>
    <property type="project" value="TreeGrafter"/>
</dbReference>
<feature type="compositionally biased region" description="Low complexity" evidence="2">
    <location>
        <begin position="457"/>
        <end position="467"/>
    </location>
</feature>
<feature type="region of interest" description="Disordered" evidence="2">
    <location>
        <begin position="174"/>
        <end position="295"/>
    </location>
</feature>
<dbReference type="AlphaFoldDB" id="A0A139HTJ6"/>
<feature type="compositionally biased region" description="Low complexity" evidence="2">
    <location>
        <begin position="205"/>
        <end position="215"/>
    </location>
</feature>
<dbReference type="GO" id="GO:0031588">
    <property type="term" value="C:nucleotide-activated protein kinase complex"/>
    <property type="evidence" value="ECO:0007669"/>
    <property type="project" value="TreeGrafter"/>
</dbReference>
<evidence type="ECO:0000259" key="3">
    <source>
        <dbReference type="Pfam" id="PF16561"/>
    </source>
</evidence>
<feature type="region of interest" description="Disordered" evidence="2">
    <location>
        <begin position="308"/>
        <end position="341"/>
    </location>
</feature>
<proteinExistence type="inferred from homology"/>
<dbReference type="Pfam" id="PF16561">
    <property type="entry name" value="AMPK1_CBM"/>
    <property type="match status" value="1"/>
</dbReference>
<evidence type="ECO:0000313" key="5">
    <source>
        <dbReference type="Proteomes" id="UP000070133"/>
    </source>
</evidence>
<feature type="compositionally biased region" description="Low complexity" evidence="2">
    <location>
        <begin position="560"/>
        <end position="583"/>
    </location>
</feature>
<dbReference type="PANTHER" id="PTHR10343:SF81">
    <property type="entry name" value="CRUCIFORM DNA-RECOGNIZING PROTEIN 1-RELATED"/>
    <property type="match status" value="1"/>
</dbReference>
<feature type="compositionally biased region" description="Polar residues" evidence="2">
    <location>
        <begin position="639"/>
        <end position="656"/>
    </location>
</feature>
<dbReference type="Gene3D" id="2.60.40.10">
    <property type="entry name" value="Immunoglobulins"/>
    <property type="match status" value="1"/>
</dbReference>
<feature type="compositionally biased region" description="Basic and acidic residues" evidence="2">
    <location>
        <begin position="415"/>
        <end position="441"/>
    </location>
</feature>
<feature type="compositionally biased region" description="Basic and acidic residues" evidence="2">
    <location>
        <begin position="272"/>
        <end position="283"/>
    </location>
</feature>
<sequence>MGSYNFRWGHLNDVVYVTGTFDNWSKSVKLDKKDQVHEKLVNLPNTQDKIYYKFVADGEWKHDHTAKTETDHEGNVNNVLYPDDLGPINSMADSVNISSVAPGATTTDLAAKQPLEKDKKENDLPGAFPETPAATAGEEKSNPLGGGAIAGGLLGGGALAAGGAALAASGDKKDEQTFSVNPIPASSGAGNPITLAPGEKVPDPSTINSNTISSTVRDDPSLKSSTQDSEQPAFAVAPLPATGGAGNPIHLQPGEPVPDPSTITRSTVDSNVKLDKESYEKSDAAAPVLPATTSSSTAEGAAAAGALLGGLGPQTTNMIPESSMGMGKDAPGPIDGAAINSVGANSTTNELAGKVPLEPRGGATGAMINTVGETSTTNALAGQVPLEAKGVPEVVAESQKEAGQAPEAAANPTAVEEKKEVEEELKKKVPEEPVTSDDSHKAGIAGAVAGGVAAAGAAAAGAAAVAANKTKETTGKDPTSVLPESVQKAIDEQNAGSGKSAPAVTASSAANEVPAEVKDSQKQVHAEPEASANPEAVHEKSDVEKELLSKVPESQASGEPAPTVSAATASTAPVAPTSSTGAPQLADPTAGVAALSLDDKSKDGLNAPADSPAQSQATKPAALAAEAGKPGDSRDVSPMTKTPATGPSTTGQSAPEVTTGVDSGKAPAQSTPVGTPRKNAPSTPGKRNSIIDRLKGTPDSQKTPDSAGSAKKKGLFSRIKEKLKQ</sequence>
<evidence type="ECO:0000313" key="4">
    <source>
        <dbReference type="EMBL" id="KXT05746.1"/>
    </source>
</evidence>
<dbReference type="InterPro" id="IPR050827">
    <property type="entry name" value="CRP1_MDG1_kinase"/>
</dbReference>
<protein>
    <recommendedName>
        <fullName evidence="3">AMP-activated protein kinase glycogen-binding domain-containing protein</fullName>
    </recommendedName>
</protein>
<dbReference type="GO" id="GO:0005634">
    <property type="term" value="C:nucleus"/>
    <property type="evidence" value="ECO:0007669"/>
    <property type="project" value="TreeGrafter"/>
</dbReference>
<comment type="similarity">
    <text evidence="1">Belongs to the CRP1/MDG1 family.</text>
</comment>
<dbReference type="InterPro" id="IPR032640">
    <property type="entry name" value="AMPK1_CBM"/>
</dbReference>
<feature type="compositionally biased region" description="Basic and acidic residues" evidence="2">
    <location>
        <begin position="536"/>
        <end position="548"/>
    </location>
</feature>
<accession>A0A139HTJ6</accession>
<name>A0A139HTJ6_9PEZI</name>
<dbReference type="PANTHER" id="PTHR10343">
    <property type="entry name" value="5'-AMP-ACTIVATED PROTEIN KINASE , BETA SUBUNIT"/>
    <property type="match status" value="1"/>
</dbReference>
<dbReference type="InterPro" id="IPR013783">
    <property type="entry name" value="Ig-like_fold"/>
</dbReference>
<dbReference type="SUPFAM" id="SSF81296">
    <property type="entry name" value="E set domains"/>
    <property type="match status" value="1"/>
</dbReference>
<feature type="region of interest" description="Disordered" evidence="2">
    <location>
        <begin position="107"/>
        <end position="142"/>
    </location>
</feature>
<dbReference type="GO" id="GO:0005737">
    <property type="term" value="C:cytoplasm"/>
    <property type="evidence" value="ECO:0007669"/>
    <property type="project" value="TreeGrafter"/>
</dbReference>
<comment type="caution">
    <text evidence="4">The sequence shown here is derived from an EMBL/GenBank/DDBJ whole genome shotgun (WGS) entry which is preliminary data.</text>
</comment>
<gene>
    <name evidence="4" type="ORF">AC578_1089</name>
</gene>
<organism evidence="4 5">
    <name type="scientific">Pseudocercospora eumusae</name>
    <dbReference type="NCBI Taxonomy" id="321146"/>
    <lineage>
        <taxon>Eukaryota</taxon>
        <taxon>Fungi</taxon>
        <taxon>Dikarya</taxon>
        <taxon>Ascomycota</taxon>
        <taxon>Pezizomycotina</taxon>
        <taxon>Dothideomycetes</taxon>
        <taxon>Dothideomycetidae</taxon>
        <taxon>Mycosphaerellales</taxon>
        <taxon>Mycosphaerellaceae</taxon>
        <taxon>Pseudocercospora</taxon>
    </lineage>
</organism>
<feature type="region of interest" description="Disordered" evidence="2">
    <location>
        <begin position="457"/>
        <end position="725"/>
    </location>
</feature>
<feature type="compositionally biased region" description="Polar residues" evidence="2">
    <location>
        <begin position="261"/>
        <end position="270"/>
    </location>
</feature>
<dbReference type="EMBL" id="LFZN01000010">
    <property type="protein sequence ID" value="KXT05746.1"/>
    <property type="molecule type" value="Genomic_DNA"/>
</dbReference>
<feature type="region of interest" description="Disordered" evidence="2">
    <location>
        <begin position="393"/>
        <end position="441"/>
    </location>
</feature>
<reference evidence="4 5" key="1">
    <citation type="submission" date="2015-07" db="EMBL/GenBank/DDBJ databases">
        <title>Comparative genomics of the Sigatoka disease complex on banana suggests a link between parallel evolutionary changes in Pseudocercospora fijiensis and Pseudocercospora eumusae and increased virulence on the banana host.</title>
        <authorList>
            <person name="Chang T.-C."/>
            <person name="Salvucci A."/>
            <person name="Crous P.W."/>
            <person name="Stergiopoulos I."/>
        </authorList>
    </citation>
    <scope>NUCLEOTIDE SEQUENCE [LARGE SCALE GENOMIC DNA]</scope>
    <source>
        <strain evidence="4 5">CBS 114824</strain>
    </source>
</reference>
<dbReference type="CDD" id="cd02859">
    <property type="entry name" value="E_set_AMPKbeta_like_N"/>
    <property type="match status" value="1"/>
</dbReference>
<feature type="compositionally biased region" description="Basic and acidic residues" evidence="2">
    <location>
        <begin position="114"/>
        <end position="123"/>
    </location>
</feature>
<evidence type="ECO:0000256" key="1">
    <source>
        <dbReference type="ARBA" id="ARBA00038216"/>
    </source>
</evidence>
<dbReference type="STRING" id="321146.A0A139HTJ6"/>